<accession>A0A4Q9L2L6</accession>
<gene>
    <name evidence="2" type="ORF">CWI36_1288p0010</name>
</gene>
<keyword evidence="1" id="KW-0812">Transmembrane</keyword>
<evidence type="ECO:0000313" key="3">
    <source>
        <dbReference type="Proteomes" id="UP000291404"/>
    </source>
</evidence>
<reference evidence="2 3" key="1">
    <citation type="submission" date="2017-12" db="EMBL/GenBank/DDBJ databases">
        <authorList>
            <person name="Pombert J.-F."/>
            <person name="Haag K.L."/>
            <person name="Ebert D."/>
        </authorList>
    </citation>
    <scope>NUCLEOTIDE SEQUENCE [LARGE SCALE GENOMIC DNA]</scope>
    <source>
        <strain evidence="2">BE-OM-2</strain>
    </source>
</reference>
<organism evidence="2 3">
    <name type="scientific">Hamiltosporidium magnivora</name>
    <dbReference type="NCBI Taxonomy" id="148818"/>
    <lineage>
        <taxon>Eukaryota</taxon>
        <taxon>Fungi</taxon>
        <taxon>Fungi incertae sedis</taxon>
        <taxon>Microsporidia</taxon>
        <taxon>Dubosqiidae</taxon>
        <taxon>Hamiltosporidium</taxon>
    </lineage>
</organism>
<protein>
    <submittedName>
        <fullName evidence="2">Uncharacterized protein</fullName>
    </submittedName>
</protein>
<evidence type="ECO:0000256" key="1">
    <source>
        <dbReference type="SAM" id="Phobius"/>
    </source>
</evidence>
<dbReference type="EMBL" id="PITI01001288">
    <property type="protein sequence ID" value="TBU01667.1"/>
    <property type="molecule type" value="Genomic_DNA"/>
</dbReference>
<proteinExistence type="predicted"/>
<dbReference type="Proteomes" id="UP000291404">
    <property type="component" value="Unassembled WGS sequence"/>
</dbReference>
<sequence>MKIERRTLLFLMISLIISLFILIAYIIARNKSENISVIFKNEYRKSSESFEFNFLAEALKVYKVSAFIQKGFLKKAFIVIYYHNDEAKNKKIIDKLLKSLDSKDQKNFPVDPSPKKFFGCQDIDSVSISKIFGSIGVLTRVGFWLKEDPILKTLREITEFIENNMSKISDNDCKYIFICTPDDKTVKLYELAFFGTGGSGFGPSKEFKFELDDGMNSNAYKYVAFLIEKITDMKSQKPKKDDKKE</sequence>
<dbReference type="AlphaFoldDB" id="A0A4Q9L2L6"/>
<dbReference type="VEuPathDB" id="MicrosporidiaDB:CWI39_1121p0010"/>
<dbReference type="VEuPathDB" id="MicrosporidiaDB:CWI36_1288p0010"/>
<keyword evidence="1" id="KW-0472">Membrane</keyword>
<feature type="transmembrane region" description="Helical" evidence="1">
    <location>
        <begin position="7"/>
        <end position="28"/>
    </location>
</feature>
<comment type="caution">
    <text evidence="2">The sequence shown here is derived from an EMBL/GenBank/DDBJ whole genome shotgun (WGS) entry which is preliminary data.</text>
</comment>
<evidence type="ECO:0000313" key="2">
    <source>
        <dbReference type="EMBL" id="TBU01667.1"/>
    </source>
</evidence>
<keyword evidence="3" id="KW-1185">Reference proteome</keyword>
<name>A0A4Q9L2L6_9MICR</name>
<keyword evidence="1" id="KW-1133">Transmembrane helix</keyword>